<proteinExistence type="predicted"/>
<feature type="compositionally biased region" description="Low complexity" evidence="1">
    <location>
        <begin position="1"/>
        <end position="21"/>
    </location>
</feature>
<name>A0ABV0PZA5_9TELE</name>
<feature type="region of interest" description="Disordered" evidence="1">
    <location>
        <begin position="1"/>
        <end position="39"/>
    </location>
</feature>
<dbReference type="EMBL" id="JAHRIO010091636">
    <property type="protein sequence ID" value="MEQ2188845.1"/>
    <property type="molecule type" value="Genomic_DNA"/>
</dbReference>
<protein>
    <submittedName>
        <fullName evidence="2">Uncharacterized protein</fullName>
    </submittedName>
</protein>
<sequence>MSYATSTASPTSTRAPTSGTTPEEKEQISKPFSSATGDSIQLLSDQHTDPCSLMSLSRSYRTVCIRQWPFLSKLNMATAT</sequence>
<reference evidence="2 3" key="1">
    <citation type="submission" date="2021-06" db="EMBL/GenBank/DDBJ databases">
        <authorList>
            <person name="Palmer J.M."/>
        </authorList>
    </citation>
    <scope>NUCLEOTIDE SEQUENCE [LARGE SCALE GENOMIC DNA]</scope>
    <source>
        <strain evidence="2 3">GA_2019</strain>
        <tissue evidence="2">Muscle</tissue>
    </source>
</reference>
<accession>A0ABV0PZA5</accession>
<evidence type="ECO:0000256" key="1">
    <source>
        <dbReference type="SAM" id="MobiDB-lite"/>
    </source>
</evidence>
<keyword evidence="3" id="KW-1185">Reference proteome</keyword>
<comment type="caution">
    <text evidence="2">The sequence shown here is derived from an EMBL/GenBank/DDBJ whole genome shotgun (WGS) entry which is preliminary data.</text>
</comment>
<evidence type="ECO:0000313" key="3">
    <source>
        <dbReference type="Proteomes" id="UP001476798"/>
    </source>
</evidence>
<evidence type="ECO:0000313" key="2">
    <source>
        <dbReference type="EMBL" id="MEQ2188845.1"/>
    </source>
</evidence>
<dbReference type="Proteomes" id="UP001476798">
    <property type="component" value="Unassembled WGS sequence"/>
</dbReference>
<feature type="compositionally biased region" description="Polar residues" evidence="1">
    <location>
        <begin position="30"/>
        <end position="39"/>
    </location>
</feature>
<organism evidence="2 3">
    <name type="scientific">Goodea atripinnis</name>
    <dbReference type="NCBI Taxonomy" id="208336"/>
    <lineage>
        <taxon>Eukaryota</taxon>
        <taxon>Metazoa</taxon>
        <taxon>Chordata</taxon>
        <taxon>Craniata</taxon>
        <taxon>Vertebrata</taxon>
        <taxon>Euteleostomi</taxon>
        <taxon>Actinopterygii</taxon>
        <taxon>Neopterygii</taxon>
        <taxon>Teleostei</taxon>
        <taxon>Neoteleostei</taxon>
        <taxon>Acanthomorphata</taxon>
        <taxon>Ovalentaria</taxon>
        <taxon>Atherinomorphae</taxon>
        <taxon>Cyprinodontiformes</taxon>
        <taxon>Goodeidae</taxon>
        <taxon>Goodea</taxon>
    </lineage>
</organism>
<gene>
    <name evidence="2" type="ORF">GOODEAATRI_019134</name>
</gene>